<reference evidence="1" key="1">
    <citation type="submission" date="2021-06" db="EMBL/GenBank/DDBJ databases">
        <authorList>
            <person name="Rolland C."/>
        </authorList>
    </citation>
    <scope>NUCLEOTIDE SEQUENCE</scope>
    <source>
        <strain evidence="1">347.936635</strain>
    </source>
</reference>
<evidence type="ECO:0000313" key="1">
    <source>
        <dbReference type="EMBL" id="QYA18602.1"/>
    </source>
</evidence>
<dbReference type="EMBL" id="MZ420154">
    <property type="protein sequence ID" value="QYA18602.1"/>
    <property type="molecule type" value="Genomic_DNA"/>
</dbReference>
<accession>A0A8F8KRD7</accession>
<name>A0A8F8KRD7_9VIRU</name>
<gene>
    <name evidence="1" type="ORF">KOM_12_333</name>
</gene>
<proteinExistence type="predicted"/>
<organism evidence="1">
    <name type="scientific">Clandestinovirus</name>
    <dbReference type="NCBI Taxonomy" id="2831644"/>
    <lineage>
        <taxon>Viruses</taxon>
    </lineage>
</organism>
<sequence>MSFAMEGYEATSYPQPHDPSSAILTYSMQGAVNQTFEAVSHFTNTQNNIRHNEEMKLTAQAFKAKEDAYKAQINTLRSTITSMHTAQQNNLGSTYQSELQTLYQELANNPVGKLPPQIIETQEVLNKKMTEMQTQLADVVAKNANIHNLNQAMFSLISKVYETLNTASLLNQPRTLEEATHIITELNSEVERVVNEIGISFQPVLDN</sequence>
<protein>
    <submittedName>
        <fullName evidence="1">Uncharacterized protein</fullName>
    </submittedName>
</protein>